<evidence type="ECO:0000313" key="3">
    <source>
        <dbReference type="Proteomes" id="UP000275078"/>
    </source>
</evidence>
<proteinExistence type="predicted"/>
<keyword evidence="3" id="KW-1185">Reference proteome</keyword>
<organism evidence="2 3">
    <name type="scientific">Ascobolus immersus RN42</name>
    <dbReference type="NCBI Taxonomy" id="1160509"/>
    <lineage>
        <taxon>Eukaryota</taxon>
        <taxon>Fungi</taxon>
        <taxon>Dikarya</taxon>
        <taxon>Ascomycota</taxon>
        <taxon>Pezizomycotina</taxon>
        <taxon>Pezizomycetes</taxon>
        <taxon>Pezizales</taxon>
        <taxon>Ascobolaceae</taxon>
        <taxon>Ascobolus</taxon>
    </lineage>
</organism>
<protein>
    <submittedName>
        <fullName evidence="2">Uncharacterized protein</fullName>
    </submittedName>
</protein>
<feature type="compositionally biased region" description="Polar residues" evidence="1">
    <location>
        <begin position="60"/>
        <end position="71"/>
    </location>
</feature>
<gene>
    <name evidence="2" type="ORF">BJ508DRAFT_315690</name>
</gene>
<name>A0A3N4H9N9_ASCIM</name>
<sequence>MKTATHPMILSEAAGPISDTESESSDEDYLDDDDSLNNFVVQDTQPSAAKANKKHHHISDNNNILQATSQDIGRRNKKKGSKREKERDEKKKKNCEKKKKVGNSAKKSETAAPTPPTVQNPNITTPEPEAPAQISLSRHRLDAPIPLNPSSTMRQKATGRPKKAVDSTAIQQPQVRMAPVSSKQTTKSRVEVLVIDDSDSDNNTSKIKKEQEVDIVDLTDRLAIKNEDKTSIKLEQGDSKSGIVKKGSIYDVETSCEFREMVITRRRLRGRFNKKELLADEVPRDLIRGAAGIRNNTEACRLKKDVRVIMHQTQANRMKMIKEVTLAFKETRSFWTIGMVRELCMDTLLDSSSRIRKKMHLTDTNVALKVEDRPCQKLREHHYFKSSEDKPGDDRLAKKETVESTLLADINETSLSTQKFAEQPYTNNLLMAARKGLTAKTSNSAMPVRSNTTKQDGGILVALSLPQRGPIGRAAIAPIATSRVSKMETAHGLNKTSKEGKNTMTIAPVITLRFTLKPTKSTVPSKSSCLLTWY</sequence>
<dbReference type="AlphaFoldDB" id="A0A3N4H9N9"/>
<feature type="compositionally biased region" description="Basic residues" evidence="1">
    <location>
        <begin position="92"/>
        <end position="101"/>
    </location>
</feature>
<evidence type="ECO:0000313" key="2">
    <source>
        <dbReference type="EMBL" id="RPA71359.1"/>
    </source>
</evidence>
<feature type="compositionally biased region" description="Polar residues" evidence="1">
    <location>
        <begin position="36"/>
        <end position="47"/>
    </location>
</feature>
<accession>A0A3N4H9N9</accession>
<dbReference type="EMBL" id="ML119939">
    <property type="protein sequence ID" value="RPA71359.1"/>
    <property type="molecule type" value="Genomic_DNA"/>
</dbReference>
<feature type="compositionally biased region" description="Acidic residues" evidence="1">
    <location>
        <begin position="20"/>
        <end position="35"/>
    </location>
</feature>
<reference evidence="2 3" key="1">
    <citation type="journal article" date="2018" name="Nat. Ecol. Evol.">
        <title>Pezizomycetes genomes reveal the molecular basis of ectomycorrhizal truffle lifestyle.</title>
        <authorList>
            <person name="Murat C."/>
            <person name="Payen T."/>
            <person name="Noel B."/>
            <person name="Kuo A."/>
            <person name="Morin E."/>
            <person name="Chen J."/>
            <person name="Kohler A."/>
            <person name="Krizsan K."/>
            <person name="Balestrini R."/>
            <person name="Da Silva C."/>
            <person name="Montanini B."/>
            <person name="Hainaut M."/>
            <person name="Levati E."/>
            <person name="Barry K.W."/>
            <person name="Belfiori B."/>
            <person name="Cichocki N."/>
            <person name="Clum A."/>
            <person name="Dockter R.B."/>
            <person name="Fauchery L."/>
            <person name="Guy J."/>
            <person name="Iotti M."/>
            <person name="Le Tacon F."/>
            <person name="Lindquist E.A."/>
            <person name="Lipzen A."/>
            <person name="Malagnac F."/>
            <person name="Mello A."/>
            <person name="Molinier V."/>
            <person name="Miyauchi S."/>
            <person name="Poulain J."/>
            <person name="Riccioni C."/>
            <person name="Rubini A."/>
            <person name="Sitrit Y."/>
            <person name="Splivallo R."/>
            <person name="Traeger S."/>
            <person name="Wang M."/>
            <person name="Zifcakova L."/>
            <person name="Wipf D."/>
            <person name="Zambonelli A."/>
            <person name="Paolocci F."/>
            <person name="Nowrousian M."/>
            <person name="Ottonello S."/>
            <person name="Baldrian P."/>
            <person name="Spatafora J.W."/>
            <person name="Henrissat B."/>
            <person name="Nagy L.G."/>
            <person name="Aury J.M."/>
            <person name="Wincker P."/>
            <person name="Grigoriev I.V."/>
            <person name="Bonfante P."/>
            <person name="Martin F.M."/>
        </authorList>
    </citation>
    <scope>NUCLEOTIDE SEQUENCE [LARGE SCALE GENOMIC DNA]</scope>
    <source>
        <strain evidence="2 3">RN42</strain>
    </source>
</reference>
<dbReference type="Proteomes" id="UP000275078">
    <property type="component" value="Unassembled WGS sequence"/>
</dbReference>
<evidence type="ECO:0000256" key="1">
    <source>
        <dbReference type="SAM" id="MobiDB-lite"/>
    </source>
</evidence>
<feature type="region of interest" description="Disordered" evidence="1">
    <location>
        <begin position="1"/>
        <end position="185"/>
    </location>
</feature>